<dbReference type="PROSITE" id="PS50263">
    <property type="entry name" value="CN_HYDROLASE"/>
    <property type="match status" value="1"/>
</dbReference>
<dbReference type="EMBL" id="JAADJU010000019">
    <property type="protein sequence ID" value="NMP29870.1"/>
    <property type="molecule type" value="Genomic_DNA"/>
</dbReference>
<dbReference type="PANTHER" id="PTHR43674:SF16">
    <property type="entry name" value="CARBON-NITROGEN FAMILY, PUTATIVE (AFU_ORTHOLOGUE AFUA_5G02350)-RELATED"/>
    <property type="match status" value="1"/>
</dbReference>
<gene>
    <name evidence="3" type="ORF">GW590_23770</name>
</gene>
<dbReference type="InterPro" id="IPR036526">
    <property type="entry name" value="C-N_Hydrolase_sf"/>
</dbReference>
<dbReference type="CDD" id="cd07580">
    <property type="entry name" value="nitrilase_2"/>
    <property type="match status" value="1"/>
</dbReference>
<dbReference type="InterPro" id="IPR050345">
    <property type="entry name" value="Aliph_Amidase/BUP"/>
</dbReference>
<dbReference type="RefSeq" id="WP_169405570.1">
    <property type="nucleotide sequence ID" value="NZ_JAADJU010000019.1"/>
</dbReference>
<dbReference type="PANTHER" id="PTHR43674">
    <property type="entry name" value="NITRILASE C965.09-RELATED"/>
    <property type="match status" value="1"/>
</dbReference>
<name>A0A848MSF3_9GAMM</name>
<evidence type="ECO:0000313" key="4">
    <source>
        <dbReference type="Proteomes" id="UP000585363"/>
    </source>
</evidence>
<dbReference type="Proteomes" id="UP000585363">
    <property type="component" value="Unassembled WGS sequence"/>
</dbReference>
<feature type="domain" description="CN hydrolase" evidence="2">
    <location>
        <begin position="10"/>
        <end position="255"/>
    </location>
</feature>
<dbReference type="Gene3D" id="3.60.110.10">
    <property type="entry name" value="Carbon-nitrogen hydrolase"/>
    <property type="match status" value="1"/>
</dbReference>
<evidence type="ECO:0000259" key="2">
    <source>
        <dbReference type="PROSITE" id="PS50263"/>
    </source>
</evidence>
<proteinExistence type="predicted"/>
<evidence type="ECO:0000313" key="3">
    <source>
        <dbReference type="EMBL" id="NMP29870.1"/>
    </source>
</evidence>
<dbReference type="AlphaFoldDB" id="A0A848MSF3"/>
<keyword evidence="4" id="KW-1185">Reference proteome</keyword>
<dbReference type="SUPFAM" id="SSF56317">
    <property type="entry name" value="Carbon-nitrogen hydrolase"/>
    <property type="match status" value="1"/>
</dbReference>
<protein>
    <submittedName>
        <fullName evidence="3">Hydratase</fullName>
    </submittedName>
</protein>
<dbReference type="Pfam" id="PF00795">
    <property type="entry name" value="CN_hydrolase"/>
    <property type="match status" value="1"/>
</dbReference>
<sequence length="291" mass="31882">MAPRHAEAPITVACIQMEPHFGDTARNVATSITMIEQAASQGANLLVLPELCNTGYVFTSRAEAFSLAESIPEGYSTQAWMACAARLNIYLVAGITERDGQSLYNSAVIIGPEGLIGRYRKVHLWADEALYFAPGNLGFPVFSTPLGILGCHICYDCWFPESFRMAALQGAEIVCVPTNWVPIPGQDPQREAMANILVMAAAHSNSIFIAAADRVGTEREQPFIGQSLIVSYTGWPVAGPASEHQSEILLATVNLADAPRHRNWNDFNQLLHDRRPEMYQLPTPPLSPFVR</sequence>
<dbReference type="GO" id="GO:0016811">
    <property type="term" value="F:hydrolase activity, acting on carbon-nitrogen (but not peptide) bonds, in linear amides"/>
    <property type="evidence" value="ECO:0007669"/>
    <property type="project" value="TreeGrafter"/>
</dbReference>
<reference evidence="3 4" key="2">
    <citation type="submission" date="2020-06" db="EMBL/GenBank/DDBJ databases">
        <title>Polyphasic characterization of a Rahnella strain isolated from tree sap.</title>
        <authorList>
            <person name="Kim I.S."/>
        </authorList>
    </citation>
    <scope>NUCLEOTIDE SEQUENCE [LARGE SCALE GENOMIC DNA]</scope>
    <source>
        <strain evidence="3 4">SAP-1</strain>
    </source>
</reference>
<reference evidence="3 4" key="1">
    <citation type="submission" date="2020-01" db="EMBL/GenBank/DDBJ databases">
        <authorList>
            <person name="Lee S.D."/>
        </authorList>
    </citation>
    <scope>NUCLEOTIDE SEQUENCE [LARGE SCALE GENOMIC DNA]</scope>
    <source>
        <strain evidence="3 4">SAP-1</strain>
    </source>
</reference>
<evidence type="ECO:0000256" key="1">
    <source>
        <dbReference type="ARBA" id="ARBA00022801"/>
    </source>
</evidence>
<dbReference type="InterPro" id="IPR003010">
    <property type="entry name" value="C-N_Hydrolase"/>
</dbReference>
<keyword evidence="1" id="KW-0378">Hydrolase</keyword>
<organism evidence="3 4">
    <name type="scientific">Rouxiella aceris</name>
    <dbReference type="NCBI Taxonomy" id="2703884"/>
    <lineage>
        <taxon>Bacteria</taxon>
        <taxon>Pseudomonadati</taxon>
        <taxon>Pseudomonadota</taxon>
        <taxon>Gammaproteobacteria</taxon>
        <taxon>Enterobacterales</taxon>
        <taxon>Yersiniaceae</taxon>
        <taxon>Rouxiella</taxon>
    </lineage>
</organism>
<accession>A0A848MSF3</accession>
<comment type="caution">
    <text evidence="3">The sequence shown here is derived from an EMBL/GenBank/DDBJ whole genome shotgun (WGS) entry which is preliminary data.</text>
</comment>